<organism evidence="2">
    <name type="scientific">marine sediment metagenome</name>
    <dbReference type="NCBI Taxonomy" id="412755"/>
    <lineage>
        <taxon>unclassified sequences</taxon>
        <taxon>metagenomes</taxon>
        <taxon>ecological metagenomes</taxon>
    </lineage>
</organism>
<dbReference type="EMBL" id="BARS01004849">
    <property type="protein sequence ID" value="GAF84097.1"/>
    <property type="molecule type" value="Genomic_DNA"/>
</dbReference>
<dbReference type="InterPro" id="IPR047655">
    <property type="entry name" value="Transpos_IS630-like"/>
</dbReference>
<accession>X0T7D8</accession>
<dbReference type="InterPro" id="IPR036397">
    <property type="entry name" value="RNaseH_sf"/>
</dbReference>
<dbReference type="AlphaFoldDB" id="X0T7D8"/>
<sequence>GLEDLPRSGRPPEITPLERHQVIATACRSPRDFGFQRVLWDHATLAAAVMSAGLVRAISSRTVGRILQDAEIKPHRIKMWCHSNDPAYQEKMRAIVDLYVHLPKGEPVLSIDEKTGIQALSRRRPLISAGPGRAARFDFEYKRNGTRCLFACFNVGTGKILGRCTRQRRRPDFLSFMDRVASVYRQRRVHVVLDNLNTHCDTGQGAFMTDWNRRHGDRFVFHYTPTHGSWLNQIELWFSVLSRRILRHGNFHSPDELVAAIEAFIRGWNQTEAHPFRWTYEGLPLVR</sequence>
<dbReference type="GO" id="GO:0003676">
    <property type="term" value="F:nucleic acid binding"/>
    <property type="evidence" value="ECO:0007669"/>
    <property type="project" value="InterPro"/>
</dbReference>
<evidence type="ECO:0000313" key="2">
    <source>
        <dbReference type="EMBL" id="GAF84097.1"/>
    </source>
</evidence>
<feature type="domain" description="Tc1-like transposase DDE" evidence="1">
    <location>
        <begin position="108"/>
        <end position="257"/>
    </location>
</feature>
<feature type="non-terminal residue" evidence="2">
    <location>
        <position position="1"/>
    </location>
</feature>
<evidence type="ECO:0000259" key="1">
    <source>
        <dbReference type="Pfam" id="PF13358"/>
    </source>
</evidence>
<name>X0T7D8_9ZZZZ</name>
<dbReference type="InterPro" id="IPR038717">
    <property type="entry name" value="Tc1-like_DDE_dom"/>
</dbReference>
<dbReference type="Pfam" id="PF13358">
    <property type="entry name" value="DDE_3"/>
    <property type="match status" value="1"/>
</dbReference>
<reference evidence="2" key="1">
    <citation type="journal article" date="2014" name="Front. Microbiol.">
        <title>High frequency of phylogenetically diverse reductive dehalogenase-homologous genes in deep subseafloor sedimentary metagenomes.</title>
        <authorList>
            <person name="Kawai M."/>
            <person name="Futagami T."/>
            <person name="Toyoda A."/>
            <person name="Takaki Y."/>
            <person name="Nishi S."/>
            <person name="Hori S."/>
            <person name="Arai W."/>
            <person name="Tsubouchi T."/>
            <person name="Morono Y."/>
            <person name="Uchiyama I."/>
            <person name="Ito T."/>
            <person name="Fujiyama A."/>
            <person name="Inagaki F."/>
            <person name="Takami H."/>
        </authorList>
    </citation>
    <scope>NUCLEOTIDE SEQUENCE</scope>
    <source>
        <strain evidence="2">Expedition CK06-06</strain>
    </source>
</reference>
<comment type="caution">
    <text evidence="2">The sequence shown here is derived from an EMBL/GenBank/DDBJ whole genome shotgun (WGS) entry which is preliminary data.</text>
</comment>
<dbReference type="Gene3D" id="3.30.420.10">
    <property type="entry name" value="Ribonuclease H-like superfamily/Ribonuclease H"/>
    <property type="match status" value="1"/>
</dbReference>
<proteinExistence type="predicted"/>
<gene>
    <name evidence="2" type="ORF">S01H1_09490</name>
</gene>
<protein>
    <recommendedName>
        <fullName evidence="1">Tc1-like transposase DDE domain-containing protein</fullName>
    </recommendedName>
</protein>
<dbReference type="NCBIfam" id="NF033545">
    <property type="entry name" value="transpos_IS630"/>
    <property type="match status" value="1"/>
</dbReference>